<feature type="compositionally biased region" description="Gly residues" evidence="2">
    <location>
        <begin position="111"/>
        <end position="124"/>
    </location>
</feature>
<dbReference type="PROSITE" id="PS50103">
    <property type="entry name" value="ZF_C3H1"/>
    <property type="match status" value="1"/>
</dbReference>
<dbReference type="InterPro" id="IPR025306">
    <property type="entry name" value="Zn-bnd_dom_prob"/>
</dbReference>
<comment type="caution">
    <text evidence="4">The sequence shown here is derived from an EMBL/GenBank/DDBJ whole genome shotgun (WGS) entry which is preliminary data.</text>
</comment>
<accession>A0A1V9ZDQ3</accession>
<dbReference type="EMBL" id="JNBR01000153">
    <property type="protein sequence ID" value="OQR96133.1"/>
    <property type="molecule type" value="Genomic_DNA"/>
</dbReference>
<dbReference type="OrthoDB" id="79398at2759"/>
<dbReference type="AlphaFoldDB" id="A0A1V9ZDQ3"/>
<sequence length="171" mass="17925">MAKSDNKKRSADGAAKTSKKQKVEVESASSASESSSEEAEEEAEEEEAVEEEAQEEAEEGAEDGDENIDCKDCGNTFVFTAGEKAFYAEKGFDNKPVRCKDCKNAKKERMNGGGGRGGRGFGGRDGGRGRGRGGRGGRDGGRGGGRGGGVCYAFQKGECNRGDGCRFSHSG</sequence>
<protein>
    <recommendedName>
        <fullName evidence="3">C3H1-type domain-containing protein</fullName>
    </recommendedName>
</protein>
<keyword evidence="1" id="KW-0862">Zinc</keyword>
<dbReference type="InterPro" id="IPR000571">
    <property type="entry name" value="Znf_CCCH"/>
</dbReference>
<proteinExistence type="predicted"/>
<feature type="compositionally biased region" description="Acidic residues" evidence="2">
    <location>
        <begin position="35"/>
        <end position="67"/>
    </location>
</feature>
<evidence type="ECO:0000313" key="4">
    <source>
        <dbReference type="EMBL" id="OQR96133.1"/>
    </source>
</evidence>
<feature type="compositionally biased region" description="Basic and acidic residues" evidence="2">
    <location>
        <begin position="1"/>
        <end position="11"/>
    </location>
</feature>
<evidence type="ECO:0000256" key="1">
    <source>
        <dbReference type="PROSITE-ProRule" id="PRU00723"/>
    </source>
</evidence>
<dbReference type="Pfam" id="PF13451">
    <property type="entry name" value="zf_Tbcl"/>
    <property type="match status" value="1"/>
</dbReference>
<evidence type="ECO:0000256" key="2">
    <source>
        <dbReference type="SAM" id="MobiDB-lite"/>
    </source>
</evidence>
<feature type="region of interest" description="Disordered" evidence="2">
    <location>
        <begin position="1"/>
        <end position="69"/>
    </location>
</feature>
<organism evidence="4 5">
    <name type="scientific">Achlya hypogyna</name>
    <name type="common">Oomycete</name>
    <name type="synonym">Protoachlya hypogyna</name>
    <dbReference type="NCBI Taxonomy" id="1202772"/>
    <lineage>
        <taxon>Eukaryota</taxon>
        <taxon>Sar</taxon>
        <taxon>Stramenopiles</taxon>
        <taxon>Oomycota</taxon>
        <taxon>Saprolegniomycetes</taxon>
        <taxon>Saprolegniales</taxon>
        <taxon>Achlyaceae</taxon>
        <taxon>Achlya</taxon>
    </lineage>
</organism>
<name>A0A1V9ZDQ3_ACHHY</name>
<dbReference type="Proteomes" id="UP000243579">
    <property type="component" value="Unassembled WGS sequence"/>
</dbReference>
<gene>
    <name evidence="4" type="ORF">ACHHYP_16906</name>
</gene>
<feature type="region of interest" description="Disordered" evidence="2">
    <location>
        <begin position="109"/>
        <end position="147"/>
    </location>
</feature>
<keyword evidence="1" id="KW-0479">Metal-binding</keyword>
<keyword evidence="1" id="KW-0863">Zinc-finger</keyword>
<dbReference type="GO" id="GO:0008270">
    <property type="term" value="F:zinc ion binding"/>
    <property type="evidence" value="ECO:0007669"/>
    <property type="project" value="UniProtKB-KW"/>
</dbReference>
<feature type="zinc finger region" description="C3H1-type" evidence="1">
    <location>
        <begin position="145"/>
        <end position="171"/>
    </location>
</feature>
<evidence type="ECO:0000259" key="3">
    <source>
        <dbReference type="PROSITE" id="PS50103"/>
    </source>
</evidence>
<keyword evidence="5" id="KW-1185">Reference proteome</keyword>
<feature type="domain" description="C3H1-type" evidence="3">
    <location>
        <begin position="145"/>
        <end position="171"/>
    </location>
</feature>
<reference evidence="4 5" key="1">
    <citation type="journal article" date="2014" name="Genome Biol. Evol.">
        <title>The secreted proteins of Achlya hypogyna and Thraustotheca clavata identify the ancestral oomycete secretome and reveal gene acquisitions by horizontal gene transfer.</title>
        <authorList>
            <person name="Misner I."/>
            <person name="Blouin N."/>
            <person name="Leonard G."/>
            <person name="Richards T.A."/>
            <person name="Lane C.E."/>
        </authorList>
    </citation>
    <scope>NUCLEOTIDE SEQUENCE [LARGE SCALE GENOMIC DNA]</scope>
    <source>
        <strain evidence="4 5">ATCC 48635</strain>
    </source>
</reference>
<evidence type="ECO:0000313" key="5">
    <source>
        <dbReference type="Proteomes" id="UP000243579"/>
    </source>
</evidence>